<evidence type="ECO:0000313" key="2">
    <source>
        <dbReference type="EMBL" id="MDD7964105.1"/>
    </source>
</evidence>
<reference evidence="2 3" key="1">
    <citation type="submission" date="2023-02" db="EMBL/GenBank/DDBJ databases">
        <title>Genome sequencing required for Actinomycetospora new species description.</title>
        <authorList>
            <person name="Saimee Y."/>
            <person name="Duangmal K."/>
        </authorList>
    </citation>
    <scope>NUCLEOTIDE SEQUENCE [LARGE SCALE GENOMIC DNA]</scope>
    <source>
        <strain evidence="2 3">DW7H6</strain>
    </source>
</reference>
<dbReference type="RefSeq" id="WP_274198652.1">
    <property type="nucleotide sequence ID" value="NZ_JAQZAO010000001.1"/>
</dbReference>
<sequence>MTEIQAFAREFLRDPFNVASLVPSFAPLCRQAAAPLPETGDPVVLDLGAGTGQVTDVIQERLHGRGRHIAVEFNPRMAAVLAERHPKVEVICDDAHAVVDRLLAEGVRTDLAVSGLPWLATAPRRGRSIFEPLARLTAPGGAVTQLAHAWIRFFPDARKVQRNLEANFEEVIVSRTVFANIPPAVVYVARRPRLHD</sequence>
<dbReference type="CDD" id="cd02440">
    <property type="entry name" value="AdoMet_MTases"/>
    <property type="match status" value="1"/>
</dbReference>
<keyword evidence="3" id="KW-1185">Reference proteome</keyword>
<dbReference type="GO" id="GO:0008168">
    <property type="term" value="F:methyltransferase activity"/>
    <property type="evidence" value="ECO:0007669"/>
    <property type="project" value="UniProtKB-KW"/>
</dbReference>
<gene>
    <name evidence="2" type="ORF">PGB27_01970</name>
</gene>
<name>A0ABT5SMP0_9PSEU</name>
<feature type="domain" description="Methyltransferase" evidence="1">
    <location>
        <begin position="44"/>
        <end position="141"/>
    </location>
</feature>
<dbReference type="GO" id="GO:0032259">
    <property type="term" value="P:methylation"/>
    <property type="evidence" value="ECO:0007669"/>
    <property type="project" value="UniProtKB-KW"/>
</dbReference>
<protein>
    <submittedName>
        <fullName evidence="2">Methyltransferase domain-containing protein</fullName>
    </submittedName>
</protein>
<comment type="caution">
    <text evidence="2">The sequence shown here is derived from an EMBL/GenBank/DDBJ whole genome shotgun (WGS) entry which is preliminary data.</text>
</comment>
<keyword evidence="2" id="KW-0489">Methyltransferase</keyword>
<dbReference type="InterPro" id="IPR041698">
    <property type="entry name" value="Methyltransf_25"/>
</dbReference>
<dbReference type="InterPro" id="IPR029063">
    <property type="entry name" value="SAM-dependent_MTases_sf"/>
</dbReference>
<keyword evidence="2" id="KW-0808">Transferase</keyword>
<dbReference type="SUPFAM" id="SSF53335">
    <property type="entry name" value="S-adenosyl-L-methionine-dependent methyltransferases"/>
    <property type="match status" value="1"/>
</dbReference>
<accession>A0ABT5SMP0</accession>
<dbReference type="Pfam" id="PF13649">
    <property type="entry name" value="Methyltransf_25"/>
    <property type="match status" value="1"/>
</dbReference>
<evidence type="ECO:0000259" key="1">
    <source>
        <dbReference type="Pfam" id="PF13649"/>
    </source>
</evidence>
<evidence type="ECO:0000313" key="3">
    <source>
        <dbReference type="Proteomes" id="UP001300763"/>
    </source>
</evidence>
<dbReference type="Gene3D" id="3.40.50.150">
    <property type="entry name" value="Vaccinia Virus protein VP39"/>
    <property type="match status" value="1"/>
</dbReference>
<dbReference type="EMBL" id="JAQZAO010000001">
    <property type="protein sequence ID" value="MDD7964105.1"/>
    <property type="molecule type" value="Genomic_DNA"/>
</dbReference>
<organism evidence="2 3">
    <name type="scientific">Actinomycetospora lemnae</name>
    <dbReference type="NCBI Taxonomy" id="3019891"/>
    <lineage>
        <taxon>Bacteria</taxon>
        <taxon>Bacillati</taxon>
        <taxon>Actinomycetota</taxon>
        <taxon>Actinomycetes</taxon>
        <taxon>Pseudonocardiales</taxon>
        <taxon>Pseudonocardiaceae</taxon>
        <taxon>Actinomycetospora</taxon>
    </lineage>
</organism>
<dbReference type="Proteomes" id="UP001300763">
    <property type="component" value="Unassembled WGS sequence"/>
</dbReference>
<proteinExistence type="predicted"/>